<evidence type="ECO:0008006" key="5">
    <source>
        <dbReference type="Google" id="ProtNLM"/>
    </source>
</evidence>
<keyword evidence="1" id="KW-0175">Coiled coil</keyword>
<dbReference type="Proteomes" id="UP000245535">
    <property type="component" value="Unassembled WGS sequence"/>
</dbReference>
<sequence length="536" mass="62325">MKTLLKTYFSLLLISGNLLFSACQSSGSFIQVPLEAADVAFHNFRVDPSQSIHLELENGTNISIAPKSIVDKDGKVVIDSITIRYREIHDAYQSLLSGIPMQFKEQHMQTAGMFEIDALDEKQNKLYLKEGQTIAVDLASKVNDKVYPFFRLDTLKQEWLKLSNETLAEINPAKAELLDSVQSQNLYKETLHKEATQLKNKFDNRFAIMSLAAYDQLLNNIDYNLITNQKVEKIVKKVKEETITKTNSYGLKLFHYPFLVYQGPDSFAFVGSDLGGFASNVDQILWQINKGEINTKWFYNKNREWAGDRFYDVKEFGNKTILGIQMVHLKDLKYQMIRTYTDSSIAVTEVEAIGLLSDIYKMNPYNWKNDFDQYQARIQESLEKAKKYTNRASKQYKFIRKLNINAFGVYNCDYLISQDDLLYTSAKMDLKLKGITNEELESTSFWWMLPDERTNLKFRYEKGNFYNIPEKSILLTVLGDQVALCYPEYTKIRQQESVELELEWVKEKIQSAEDLKKVVQSYRQKHENLEFMSMTF</sequence>
<dbReference type="EMBL" id="QGDO01000001">
    <property type="protein sequence ID" value="PWJ44223.1"/>
    <property type="molecule type" value="Genomic_DNA"/>
</dbReference>
<dbReference type="PROSITE" id="PS51257">
    <property type="entry name" value="PROKAR_LIPOPROTEIN"/>
    <property type="match status" value="1"/>
</dbReference>
<dbReference type="AlphaFoldDB" id="A0A315ZGE4"/>
<proteinExistence type="predicted"/>
<name>A0A315ZGE4_SEDFL</name>
<feature type="coiled-coil region" evidence="1">
    <location>
        <begin position="505"/>
        <end position="532"/>
    </location>
</feature>
<evidence type="ECO:0000256" key="2">
    <source>
        <dbReference type="SAM" id="SignalP"/>
    </source>
</evidence>
<evidence type="ECO:0000256" key="1">
    <source>
        <dbReference type="SAM" id="Coils"/>
    </source>
</evidence>
<organism evidence="3 4">
    <name type="scientific">Sediminitomix flava</name>
    <dbReference type="NCBI Taxonomy" id="379075"/>
    <lineage>
        <taxon>Bacteria</taxon>
        <taxon>Pseudomonadati</taxon>
        <taxon>Bacteroidota</taxon>
        <taxon>Cytophagia</taxon>
        <taxon>Cytophagales</taxon>
        <taxon>Flammeovirgaceae</taxon>
        <taxon>Sediminitomix</taxon>
    </lineage>
</organism>
<gene>
    <name evidence="3" type="ORF">BC781_101573</name>
</gene>
<dbReference type="OrthoDB" id="1488726at2"/>
<evidence type="ECO:0000313" key="4">
    <source>
        <dbReference type="Proteomes" id="UP000245535"/>
    </source>
</evidence>
<dbReference type="RefSeq" id="WP_109615733.1">
    <property type="nucleotide sequence ID" value="NZ_QGDO01000001.1"/>
</dbReference>
<accession>A0A315ZGE4</accession>
<protein>
    <recommendedName>
        <fullName evidence="5">Lipoprotein</fullName>
    </recommendedName>
</protein>
<reference evidence="3 4" key="1">
    <citation type="submission" date="2018-03" db="EMBL/GenBank/DDBJ databases">
        <title>Genomic Encyclopedia of Archaeal and Bacterial Type Strains, Phase II (KMG-II): from individual species to whole genera.</title>
        <authorList>
            <person name="Goeker M."/>
        </authorList>
    </citation>
    <scope>NUCLEOTIDE SEQUENCE [LARGE SCALE GENOMIC DNA]</scope>
    <source>
        <strain evidence="3 4">DSM 28229</strain>
    </source>
</reference>
<keyword evidence="2" id="KW-0732">Signal</keyword>
<feature type="signal peptide" evidence="2">
    <location>
        <begin position="1"/>
        <end position="22"/>
    </location>
</feature>
<comment type="caution">
    <text evidence="3">The sequence shown here is derived from an EMBL/GenBank/DDBJ whole genome shotgun (WGS) entry which is preliminary data.</text>
</comment>
<feature type="chain" id="PRO_5016251335" description="Lipoprotein" evidence="2">
    <location>
        <begin position="23"/>
        <end position="536"/>
    </location>
</feature>
<keyword evidence="4" id="KW-1185">Reference proteome</keyword>
<evidence type="ECO:0000313" key="3">
    <source>
        <dbReference type="EMBL" id="PWJ44223.1"/>
    </source>
</evidence>